<keyword evidence="5 6" id="KW-0326">Glycosidase</keyword>
<comment type="catalytic activity">
    <reaction evidence="1 6">
        <text>Hydrolysis of terminal non-reducing N-acetyl-D-hexosamine residues in N-acetyl-beta-D-hexosaminides.</text>
        <dbReference type="EC" id="3.2.1.52"/>
    </reaction>
</comment>
<dbReference type="PANTHER" id="PTHR22600:SF58">
    <property type="entry name" value="BETA-HEXOSAMINIDASE"/>
    <property type="match status" value="1"/>
</dbReference>
<dbReference type="PANTHER" id="PTHR22600">
    <property type="entry name" value="BETA-HEXOSAMINIDASE"/>
    <property type="match status" value="1"/>
</dbReference>
<keyword evidence="4" id="KW-0325">Glycoprotein</keyword>
<dbReference type="InterPro" id="IPR029019">
    <property type="entry name" value="HEX_eukaryotic_N"/>
</dbReference>
<dbReference type="Gene3D" id="3.20.20.80">
    <property type="entry name" value="Glycosidases"/>
    <property type="match status" value="1"/>
</dbReference>
<feature type="domain" description="Beta-hexosaminidase eukaryotic type N-terminal" evidence="9">
    <location>
        <begin position="22"/>
        <end position="179"/>
    </location>
</feature>
<organism evidence="10 11">
    <name type="scientific">Lepraria finkii</name>
    <dbReference type="NCBI Taxonomy" id="1340010"/>
    <lineage>
        <taxon>Eukaryota</taxon>
        <taxon>Fungi</taxon>
        <taxon>Dikarya</taxon>
        <taxon>Ascomycota</taxon>
        <taxon>Pezizomycotina</taxon>
        <taxon>Lecanoromycetes</taxon>
        <taxon>OSLEUM clade</taxon>
        <taxon>Lecanoromycetidae</taxon>
        <taxon>Lecanorales</taxon>
        <taxon>Lecanorineae</taxon>
        <taxon>Stereocaulaceae</taxon>
        <taxon>Lepraria</taxon>
    </lineage>
</organism>
<evidence type="ECO:0000259" key="8">
    <source>
        <dbReference type="Pfam" id="PF00728"/>
    </source>
</evidence>
<sequence>MTFKITTQILTTCLFTIRATAIWPIPLDYTHGSTFLWLSPNVVFSYQPDSGVNLAANAPYANTTSQNATNQKSSIGMDSYSIVQAAIARTQDELSNDNFVPWKFHPRNSIFEPPSNVSYGTISNVTIQQNSTDPPNVLKPLAGAVDESYSLIIAVNGAVMINAVSSVGIIRALETFTQLFYTTGDGKSIYTNLAPVYIQDAPKFQHRGLNIDVARSPFPPDDIMRTIDAVAYNKFNILHLHATDAQSWTIQIPALPPLADLGAYMKGLSYSPDDLAAIQTYGAYRGVQVIIETDVPGHTAAVGLSYPDLVAALNIQPGWANYSAEPPTGQLKLNDSAVYDFLGKLWADLLPRVYPFSAYFHTGGDEVNANVYGLDPTVNSNDTKVIQPLLQKLIDYNHDKVRAAGMTPVVWEEMLLQWNLTLGADVVVQTWQTDTAVANVVAQGHKALAGDASYWYLDCGRGQWIDFAQSTAQAAWPFADWCTPTKNWRLMYTYDPLAGVPANATQLVLGGEVHIWSEQVDGVNLDDMVWPRACAAAEVLWSGSKDASGQNRSQITASPRLSEMRERMVRRGIGAGPVQMIYCTQNGTQCAS</sequence>
<comment type="similarity">
    <text evidence="2 6">Belongs to the glycosyl hydrolase 20 family.</text>
</comment>
<protein>
    <recommendedName>
        <fullName evidence="6">Beta-hexosaminidase</fullName>
        <ecNumber evidence="6">3.2.1.52</ecNumber>
    </recommendedName>
</protein>
<dbReference type="SUPFAM" id="SSF55545">
    <property type="entry name" value="beta-N-acetylhexosaminidase-like domain"/>
    <property type="match status" value="1"/>
</dbReference>
<dbReference type="SUPFAM" id="SSF51445">
    <property type="entry name" value="(Trans)glycosidases"/>
    <property type="match status" value="1"/>
</dbReference>
<dbReference type="PRINTS" id="PR00738">
    <property type="entry name" value="GLHYDRLASE20"/>
</dbReference>
<comment type="caution">
    <text evidence="10">The sequence shown here is derived from an EMBL/GenBank/DDBJ whole genome shotgun (WGS) entry which is preliminary data.</text>
</comment>
<dbReference type="EC" id="3.2.1.52" evidence="6"/>
<name>A0ABR4B6E4_9LECA</name>
<evidence type="ECO:0000313" key="11">
    <source>
        <dbReference type="Proteomes" id="UP001590951"/>
    </source>
</evidence>
<evidence type="ECO:0000256" key="2">
    <source>
        <dbReference type="ARBA" id="ARBA00006285"/>
    </source>
</evidence>
<feature type="chain" id="PRO_5047168846" description="Beta-hexosaminidase" evidence="7">
    <location>
        <begin position="22"/>
        <end position="592"/>
    </location>
</feature>
<dbReference type="Gene3D" id="3.30.379.10">
    <property type="entry name" value="Chitobiase/beta-hexosaminidase domain 2-like"/>
    <property type="match status" value="1"/>
</dbReference>
<evidence type="ECO:0000256" key="3">
    <source>
        <dbReference type="ARBA" id="ARBA00022801"/>
    </source>
</evidence>
<dbReference type="Pfam" id="PF00728">
    <property type="entry name" value="Glyco_hydro_20"/>
    <property type="match status" value="1"/>
</dbReference>
<accession>A0ABR4B6E4</accession>
<evidence type="ECO:0000256" key="5">
    <source>
        <dbReference type="ARBA" id="ARBA00023295"/>
    </source>
</evidence>
<dbReference type="InterPro" id="IPR017853">
    <property type="entry name" value="GH"/>
</dbReference>
<evidence type="ECO:0000256" key="6">
    <source>
        <dbReference type="PIRNR" id="PIRNR001093"/>
    </source>
</evidence>
<proteinExistence type="inferred from homology"/>
<evidence type="ECO:0000256" key="4">
    <source>
        <dbReference type="ARBA" id="ARBA00023180"/>
    </source>
</evidence>
<gene>
    <name evidence="10" type="ORF">ABVK25_006416</name>
</gene>
<dbReference type="InterPro" id="IPR029018">
    <property type="entry name" value="Hex-like_dom2"/>
</dbReference>
<keyword evidence="3 6" id="KW-0378">Hydrolase</keyword>
<dbReference type="Proteomes" id="UP001590951">
    <property type="component" value="Unassembled WGS sequence"/>
</dbReference>
<keyword evidence="11" id="KW-1185">Reference proteome</keyword>
<evidence type="ECO:0000313" key="10">
    <source>
        <dbReference type="EMBL" id="KAL2053422.1"/>
    </source>
</evidence>
<feature type="signal peptide" evidence="7">
    <location>
        <begin position="1"/>
        <end position="21"/>
    </location>
</feature>
<dbReference type="InterPro" id="IPR015883">
    <property type="entry name" value="Glyco_hydro_20_cat"/>
</dbReference>
<dbReference type="PIRSF" id="PIRSF001093">
    <property type="entry name" value="B-hxosamndse_ab_euk"/>
    <property type="match status" value="1"/>
</dbReference>
<dbReference type="Pfam" id="PF14845">
    <property type="entry name" value="Glycohydro_20b2"/>
    <property type="match status" value="1"/>
</dbReference>
<feature type="domain" description="Glycoside hydrolase family 20 catalytic" evidence="8">
    <location>
        <begin position="204"/>
        <end position="543"/>
    </location>
</feature>
<evidence type="ECO:0000259" key="9">
    <source>
        <dbReference type="Pfam" id="PF14845"/>
    </source>
</evidence>
<keyword evidence="7" id="KW-0732">Signal</keyword>
<evidence type="ECO:0000256" key="1">
    <source>
        <dbReference type="ARBA" id="ARBA00001231"/>
    </source>
</evidence>
<dbReference type="EMBL" id="JBHFEH010000021">
    <property type="protein sequence ID" value="KAL2053422.1"/>
    <property type="molecule type" value="Genomic_DNA"/>
</dbReference>
<reference evidence="10 11" key="1">
    <citation type="submission" date="2024-09" db="EMBL/GenBank/DDBJ databases">
        <title>Rethinking Asexuality: The Enigmatic Case of Functional Sexual Genes in Lepraria (Stereocaulaceae).</title>
        <authorList>
            <person name="Doellman M."/>
            <person name="Sun Y."/>
            <person name="Barcenas-Pena A."/>
            <person name="Lumbsch H.T."/>
            <person name="Grewe F."/>
        </authorList>
    </citation>
    <scope>NUCLEOTIDE SEQUENCE [LARGE SCALE GENOMIC DNA]</scope>
    <source>
        <strain evidence="10 11">Grewe 0041</strain>
    </source>
</reference>
<evidence type="ECO:0000256" key="7">
    <source>
        <dbReference type="SAM" id="SignalP"/>
    </source>
</evidence>
<dbReference type="InterPro" id="IPR025705">
    <property type="entry name" value="Beta_hexosaminidase_sua/sub"/>
</dbReference>